<dbReference type="EMBL" id="CP028989">
    <property type="protein sequence ID" value="UUO69641.1"/>
    <property type="molecule type" value="Genomic_DNA"/>
</dbReference>
<dbReference type="Proteomes" id="UP001058872">
    <property type="component" value="Chromosome"/>
</dbReference>
<evidence type="ECO:0000259" key="2">
    <source>
        <dbReference type="Pfam" id="PF01464"/>
    </source>
</evidence>
<gene>
    <name evidence="3" type="ORF">DCM83_13930</name>
</gene>
<dbReference type="SUPFAM" id="SSF53955">
    <property type="entry name" value="Lysozyme-like"/>
    <property type="match status" value="1"/>
</dbReference>
<protein>
    <submittedName>
        <fullName evidence="3">Lytic transglycosylase</fullName>
    </submittedName>
</protein>
<dbReference type="CDD" id="cd00254">
    <property type="entry name" value="LT-like"/>
    <property type="match status" value="1"/>
</dbReference>
<name>A0AAE9NG05_9BRAD</name>
<dbReference type="Gene3D" id="1.10.530.10">
    <property type="match status" value="1"/>
</dbReference>
<comment type="similarity">
    <text evidence="1">Belongs to the virb1 family.</text>
</comment>
<feature type="domain" description="Transglycosylase SLT" evidence="2">
    <location>
        <begin position="57"/>
        <end position="160"/>
    </location>
</feature>
<evidence type="ECO:0000313" key="4">
    <source>
        <dbReference type="Proteomes" id="UP001058872"/>
    </source>
</evidence>
<organism evidence="3 4">
    <name type="scientific">Bradyrhizobium betae</name>
    <dbReference type="NCBI Taxonomy" id="244734"/>
    <lineage>
        <taxon>Bacteria</taxon>
        <taxon>Pseudomonadati</taxon>
        <taxon>Pseudomonadota</taxon>
        <taxon>Alphaproteobacteria</taxon>
        <taxon>Hyphomicrobiales</taxon>
        <taxon>Nitrobacteraceae</taxon>
        <taxon>Bradyrhizobium</taxon>
    </lineage>
</organism>
<sequence>MIAAFGRPNGGRAQVTPRAQGPKEYLMKILRIAALLAAGLTLPQAAFAGQADYAEMVAAHARANGVPEALVHRVIMRESRYQPHLVGRGGTIGLMQIKLATARGVGYTGDAAGLRDPNTNLTYAVKYLAGAYRAANGDHARAVRYFAGGYYYVAKRQRQDAVQLATMSDSSMGQGGMGQLWLEPNGNPQPMFAAAPHRKLAQRVRNARAQASR</sequence>
<dbReference type="AlphaFoldDB" id="A0AAE9NG05"/>
<dbReference type="InterPro" id="IPR023346">
    <property type="entry name" value="Lysozyme-like_dom_sf"/>
</dbReference>
<accession>A0AAE9NG05</accession>
<reference evidence="3" key="1">
    <citation type="submission" date="2018-04" db="EMBL/GenBank/DDBJ databases">
        <title>Genomes of Endosymbiotic and Endophytic Bradyrhizobium Publication status.</title>
        <authorList>
            <person name="Guha S."/>
            <person name="Jorrin B."/>
            <person name="Sarkar M."/>
            <person name="Poole P.S."/>
            <person name="DasGupta M."/>
        </authorList>
    </citation>
    <scope>NUCLEOTIDE SEQUENCE</scope>
    <source>
        <strain evidence="3">WBOS16</strain>
    </source>
</reference>
<dbReference type="Pfam" id="PF01464">
    <property type="entry name" value="SLT"/>
    <property type="match status" value="1"/>
</dbReference>
<evidence type="ECO:0000313" key="3">
    <source>
        <dbReference type="EMBL" id="UUO69641.1"/>
    </source>
</evidence>
<dbReference type="InterPro" id="IPR008258">
    <property type="entry name" value="Transglycosylase_SLT_dom_1"/>
</dbReference>
<evidence type="ECO:0000256" key="1">
    <source>
        <dbReference type="ARBA" id="ARBA00009387"/>
    </source>
</evidence>
<proteinExistence type="inferred from homology"/>